<feature type="compositionally biased region" description="Polar residues" evidence="1">
    <location>
        <begin position="77"/>
        <end position="90"/>
    </location>
</feature>
<feature type="compositionally biased region" description="Basic and acidic residues" evidence="1">
    <location>
        <begin position="145"/>
        <end position="154"/>
    </location>
</feature>
<feature type="compositionally biased region" description="Gly residues" evidence="1">
    <location>
        <begin position="163"/>
        <end position="183"/>
    </location>
</feature>
<evidence type="ECO:0000313" key="3">
    <source>
        <dbReference type="Proteomes" id="UP001150538"/>
    </source>
</evidence>
<sequence length="183" mass="19658">MSQRDNSQHDRGKPSQTEDDTPSGPPRTTGQEDRPPTALTIEGNVPQHPGTLLQGRNSDSNSQENRHQIGRSDLDTIASQLHNPNNNPSSGGMFVGPNHPSFGSVDPTRPSFDPGLDYNSGLEPNPDHLRYQAPLGEDYDGLQDQQRRPPRRQDPNNPFGFQPGPGGFGGPGGGGGRGPPSFH</sequence>
<protein>
    <submittedName>
        <fullName evidence="2">Uncharacterized protein</fullName>
    </submittedName>
</protein>
<evidence type="ECO:0000256" key="1">
    <source>
        <dbReference type="SAM" id="MobiDB-lite"/>
    </source>
</evidence>
<gene>
    <name evidence="2" type="ORF">H4219_001173</name>
</gene>
<name>A0A9W8A790_9FUNG</name>
<comment type="caution">
    <text evidence="2">The sequence shown here is derived from an EMBL/GenBank/DDBJ whole genome shotgun (WGS) entry which is preliminary data.</text>
</comment>
<feature type="region of interest" description="Disordered" evidence="1">
    <location>
        <begin position="1"/>
        <end position="183"/>
    </location>
</feature>
<feature type="compositionally biased region" description="Basic and acidic residues" evidence="1">
    <location>
        <begin position="1"/>
        <end position="13"/>
    </location>
</feature>
<dbReference type="EMBL" id="JANBPU010000011">
    <property type="protein sequence ID" value="KAJ1920615.1"/>
    <property type="molecule type" value="Genomic_DNA"/>
</dbReference>
<organism evidence="2 3">
    <name type="scientific">Mycoemilia scoparia</name>
    <dbReference type="NCBI Taxonomy" id="417184"/>
    <lineage>
        <taxon>Eukaryota</taxon>
        <taxon>Fungi</taxon>
        <taxon>Fungi incertae sedis</taxon>
        <taxon>Zoopagomycota</taxon>
        <taxon>Kickxellomycotina</taxon>
        <taxon>Kickxellomycetes</taxon>
        <taxon>Kickxellales</taxon>
        <taxon>Kickxellaceae</taxon>
        <taxon>Mycoemilia</taxon>
    </lineage>
</organism>
<dbReference type="Proteomes" id="UP001150538">
    <property type="component" value="Unassembled WGS sequence"/>
</dbReference>
<dbReference type="AlphaFoldDB" id="A0A9W8A790"/>
<reference evidence="2" key="1">
    <citation type="submission" date="2022-07" db="EMBL/GenBank/DDBJ databases">
        <title>Phylogenomic reconstructions and comparative analyses of Kickxellomycotina fungi.</title>
        <authorList>
            <person name="Reynolds N.K."/>
            <person name="Stajich J.E."/>
            <person name="Barry K."/>
            <person name="Grigoriev I.V."/>
            <person name="Crous P."/>
            <person name="Smith M.E."/>
        </authorList>
    </citation>
    <scope>NUCLEOTIDE SEQUENCE</scope>
    <source>
        <strain evidence="2">NBRC 100468</strain>
    </source>
</reference>
<evidence type="ECO:0000313" key="2">
    <source>
        <dbReference type="EMBL" id="KAJ1920615.1"/>
    </source>
</evidence>
<feature type="compositionally biased region" description="Polar residues" evidence="1">
    <location>
        <begin position="54"/>
        <end position="63"/>
    </location>
</feature>
<accession>A0A9W8A790</accession>
<dbReference type="OrthoDB" id="68090at2759"/>
<feature type="compositionally biased region" description="Basic and acidic residues" evidence="1">
    <location>
        <begin position="64"/>
        <end position="74"/>
    </location>
</feature>
<proteinExistence type="predicted"/>
<keyword evidence="3" id="KW-1185">Reference proteome</keyword>